<dbReference type="RefSeq" id="WP_214508822.1">
    <property type="nucleotide sequence ID" value="NZ_JAHEPS010000018.1"/>
</dbReference>
<protein>
    <recommendedName>
        <fullName evidence="3">Transposase</fullName>
    </recommendedName>
</protein>
<accession>A0ABS5VA25</accession>
<dbReference type="Proteomes" id="UP001195903">
    <property type="component" value="Unassembled WGS sequence"/>
</dbReference>
<comment type="caution">
    <text evidence="1">The sequence shown here is derived from an EMBL/GenBank/DDBJ whole genome shotgun (WGS) entry which is preliminary data.</text>
</comment>
<keyword evidence="2" id="KW-1185">Reference proteome</keyword>
<reference evidence="1 2" key="1">
    <citation type="submission" date="2021-05" db="EMBL/GenBank/DDBJ databases">
        <title>Shewanella sp. JM162201.</title>
        <authorList>
            <person name="Xu S."/>
            <person name="Li A."/>
        </authorList>
    </citation>
    <scope>NUCLEOTIDE SEQUENCE [LARGE SCALE GENOMIC DNA]</scope>
    <source>
        <strain evidence="1 2">JM162201</strain>
    </source>
</reference>
<evidence type="ECO:0000313" key="1">
    <source>
        <dbReference type="EMBL" id="MBT1446636.1"/>
    </source>
</evidence>
<proteinExistence type="predicted"/>
<dbReference type="EMBL" id="JAHEPS010000018">
    <property type="protein sequence ID" value="MBT1446636.1"/>
    <property type="molecule type" value="Genomic_DNA"/>
</dbReference>
<evidence type="ECO:0008006" key="3">
    <source>
        <dbReference type="Google" id="ProtNLM"/>
    </source>
</evidence>
<gene>
    <name evidence="1" type="ORF">KJI95_19240</name>
</gene>
<feature type="non-terminal residue" evidence="1">
    <location>
        <position position="1"/>
    </location>
</feature>
<organism evidence="1 2">
    <name type="scientific">Shewanella jiangmenensis</name>
    <dbReference type="NCBI Taxonomy" id="2837387"/>
    <lineage>
        <taxon>Bacteria</taxon>
        <taxon>Pseudomonadati</taxon>
        <taxon>Pseudomonadota</taxon>
        <taxon>Gammaproteobacteria</taxon>
        <taxon>Alteromonadales</taxon>
        <taxon>Shewanellaceae</taxon>
        <taxon>Shewanella</taxon>
    </lineage>
</organism>
<name>A0ABS5VA25_9GAMM</name>
<evidence type="ECO:0000313" key="2">
    <source>
        <dbReference type="Proteomes" id="UP001195903"/>
    </source>
</evidence>
<sequence length="78" mass="8849">KLSFDAVEVGFRSLQLLSRSICVAPQCLAPRAVSVDAHYREPKLLHKIFFIEKRSLAAFFHKPTKHAAFTANLRCFFG</sequence>